<gene>
    <name evidence="1" type="ORF">JK358_34220</name>
</gene>
<protein>
    <submittedName>
        <fullName evidence="1">Uncharacterized protein</fullName>
    </submittedName>
</protein>
<dbReference type="EMBL" id="JAERRJ010000017">
    <property type="protein sequence ID" value="MBL1079474.1"/>
    <property type="molecule type" value="Genomic_DNA"/>
</dbReference>
<name>A0ABS1MGT3_9NOCA</name>
<proteinExistence type="predicted"/>
<evidence type="ECO:0000313" key="2">
    <source>
        <dbReference type="Proteomes" id="UP000602198"/>
    </source>
</evidence>
<organism evidence="1 2">
    <name type="scientific">Nocardia acididurans</name>
    <dbReference type="NCBI Taxonomy" id="2802282"/>
    <lineage>
        <taxon>Bacteria</taxon>
        <taxon>Bacillati</taxon>
        <taxon>Actinomycetota</taxon>
        <taxon>Actinomycetes</taxon>
        <taxon>Mycobacteriales</taxon>
        <taxon>Nocardiaceae</taxon>
        <taxon>Nocardia</taxon>
    </lineage>
</organism>
<reference evidence="1 2" key="1">
    <citation type="submission" date="2021-01" db="EMBL/GenBank/DDBJ databases">
        <title>WGS of actinomycetes isolated from Thailand.</title>
        <authorList>
            <person name="Thawai C."/>
        </authorList>
    </citation>
    <scope>NUCLEOTIDE SEQUENCE [LARGE SCALE GENOMIC DNA]</scope>
    <source>
        <strain evidence="1 2">LPG 2</strain>
    </source>
</reference>
<keyword evidence="2" id="KW-1185">Reference proteome</keyword>
<comment type="caution">
    <text evidence="1">The sequence shown here is derived from an EMBL/GenBank/DDBJ whole genome shotgun (WGS) entry which is preliminary data.</text>
</comment>
<dbReference type="RefSeq" id="WP_201956038.1">
    <property type="nucleotide sequence ID" value="NZ_JAERRJ010000017.1"/>
</dbReference>
<dbReference type="InterPro" id="IPR013785">
    <property type="entry name" value="Aldolase_TIM"/>
</dbReference>
<dbReference type="Gene3D" id="3.20.20.70">
    <property type="entry name" value="Aldolase class I"/>
    <property type="match status" value="1"/>
</dbReference>
<dbReference type="Proteomes" id="UP000602198">
    <property type="component" value="Unassembled WGS sequence"/>
</dbReference>
<sequence length="203" mass="21611">MDYFILSGSTSRGDQYSPNDRAAVIDLWLEEATPDRLLACCWVPEDIEHAVARSITPMAVLTAASTADSIAFLRGLPRGSTIYSHPMFGGATFDAELAQRAQALDIVPAGGKLAKVTVDEIPAIRSATNSRFRLWDGSSRHIAASLAAGAAGVVATPLSAFSTAMPEKEIGTIQAVVDSMQTTLDGLRDRSARSDFLIREATL</sequence>
<accession>A0ABS1MGT3</accession>
<evidence type="ECO:0000313" key="1">
    <source>
        <dbReference type="EMBL" id="MBL1079474.1"/>
    </source>
</evidence>
<dbReference type="SUPFAM" id="SSF51569">
    <property type="entry name" value="Aldolase"/>
    <property type="match status" value="1"/>
</dbReference>